<proteinExistence type="inferred from homology"/>
<evidence type="ECO:0000256" key="2">
    <source>
        <dbReference type="ARBA" id="ARBA00023002"/>
    </source>
</evidence>
<gene>
    <name evidence="5" type="ORF">LTR05_006871</name>
</gene>
<dbReference type="PANTHER" id="PTHR43364">
    <property type="entry name" value="NADH-SPECIFIC METHYLGLYOXAL REDUCTASE-RELATED"/>
    <property type="match status" value="1"/>
</dbReference>
<keyword evidence="2" id="KW-0560">Oxidoreductase</keyword>
<comment type="similarity">
    <text evidence="3">Belongs to the aldo/keto reductase family. Aldo/keto reductase 2 subfamily.</text>
</comment>
<dbReference type="Pfam" id="PF00248">
    <property type="entry name" value="Aldo_ket_red"/>
    <property type="match status" value="1"/>
</dbReference>
<evidence type="ECO:0000259" key="4">
    <source>
        <dbReference type="Pfam" id="PF00248"/>
    </source>
</evidence>
<protein>
    <recommendedName>
        <fullName evidence="4">NADP-dependent oxidoreductase domain-containing protein</fullName>
    </recommendedName>
</protein>
<comment type="caution">
    <text evidence="5">The sequence shown here is derived from an EMBL/GenBank/DDBJ whole genome shotgun (WGS) entry which is preliminary data.</text>
</comment>
<keyword evidence="1" id="KW-0521">NADP</keyword>
<evidence type="ECO:0000256" key="3">
    <source>
        <dbReference type="ARBA" id="ARBA00038157"/>
    </source>
</evidence>
<organism evidence="5 6">
    <name type="scientific">Lithohypha guttulata</name>
    <dbReference type="NCBI Taxonomy" id="1690604"/>
    <lineage>
        <taxon>Eukaryota</taxon>
        <taxon>Fungi</taxon>
        <taxon>Dikarya</taxon>
        <taxon>Ascomycota</taxon>
        <taxon>Pezizomycotina</taxon>
        <taxon>Eurotiomycetes</taxon>
        <taxon>Chaetothyriomycetidae</taxon>
        <taxon>Chaetothyriales</taxon>
        <taxon>Trichomeriaceae</taxon>
        <taxon>Lithohypha</taxon>
    </lineage>
</organism>
<evidence type="ECO:0000313" key="5">
    <source>
        <dbReference type="EMBL" id="KAK5082989.1"/>
    </source>
</evidence>
<sequence length="391" mass="43262">MSSTNAQDSLLARHRQLSPTAAVRVSPLCLGTMTFGDKQKERYGECSKDAAYAILDHFYNSGGNFIDTANVYQAGQSEEWLGEWVAARGNRDELVIATKYANVSPSTVDGYEPKIKSNLGGTGTKSMKLALEGSLKRLKTDYVDLYYVHYWDFTVSIPELMHSLNDLVAQGKVLYLGISDTPAWVVSKANQYARDHGLRQFVVYQGMWNATMRDFERDIIPMCQAEGMGLAPYGVLNQGRFQTKKGFEEREKNKEGRNLIPTSERDKSVSVVLEKIAEKKGGQTTLLNVALAYVMQKCPYVFPIVGQRKVEHLQGSMNSIGVLLTEEEVAQVEGAYEFDAGFPHTFLSGTMFAGADARQTGASHASEVSLAKSCGEFDYVQPPKAIRPART</sequence>
<evidence type="ECO:0000256" key="1">
    <source>
        <dbReference type="ARBA" id="ARBA00022857"/>
    </source>
</evidence>
<keyword evidence="6" id="KW-1185">Reference proteome</keyword>
<dbReference type="SUPFAM" id="SSF51430">
    <property type="entry name" value="NAD(P)-linked oxidoreductase"/>
    <property type="match status" value="1"/>
</dbReference>
<reference evidence="5 6" key="1">
    <citation type="submission" date="2023-08" db="EMBL/GenBank/DDBJ databases">
        <title>Black Yeasts Isolated from many extreme environments.</title>
        <authorList>
            <person name="Coleine C."/>
            <person name="Stajich J.E."/>
            <person name="Selbmann L."/>
        </authorList>
    </citation>
    <scope>NUCLEOTIDE SEQUENCE [LARGE SCALE GENOMIC DNA]</scope>
    <source>
        <strain evidence="5 6">CCFEE 5910</strain>
    </source>
</reference>
<dbReference type="GO" id="GO:0016491">
    <property type="term" value="F:oxidoreductase activity"/>
    <property type="evidence" value="ECO:0007669"/>
    <property type="project" value="UniProtKB-KW"/>
</dbReference>
<name>A0AAN7Y9G0_9EURO</name>
<dbReference type="InterPro" id="IPR050523">
    <property type="entry name" value="AKR_Detox_Biosynth"/>
</dbReference>
<dbReference type="Proteomes" id="UP001309876">
    <property type="component" value="Unassembled WGS sequence"/>
</dbReference>
<dbReference type="AlphaFoldDB" id="A0AAN7Y9G0"/>
<dbReference type="PANTHER" id="PTHR43364:SF7">
    <property type="entry name" value="NADP-DEPENDENT OXIDOREDUCTASE DOMAIN-CONTAINING PROTEIN-RELATED"/>
    <property type="match status" value="1"/>
</dbReference>
<dbReference type="EMBL" id="JAVRRJ010000007">
    <property type="protein sequence ID" value="KAK5082989.1"/>
    <property type="molecule type" value="Genomic_DNA"/>
</dbReference>
<dbReference type="Gene3D" id="3.20.20.100">
    <property type="entry name" value="NADP-dependent oxidoreductase domain"/>
    <property type="match status" value="1"/>
</dbReference>
<accession>A0AAN7Y9G0</accession>
<dbReference type="InterPro" id="IPR036812">
    <property type="entry name" value="NAD(P)_OxRdtase_dom_sf"/>
</dbReference>
<dbReference type="InterPro" id="IPR023210">
    <property type="entry name" value="NADP_OxRdtase_dom"/>
</dbReference>
<evidence type="ECO:0000313" key="6">
    <source>
        <dbReference type="Proteomes" id="UP001309876"/>
    </source>
</evidence>
<feature type="domain" description="NADP-dependent oxidoreductase" evidence="4">
    <location>
        <begin position="27"/>
        <end position="336"/>
    </location>
</feature>